<gene>
    <name evidence="1" type="ORF">SAMN05421813_13149</name>
</gene>
<dbReference type="RefSeq" id="WP_090706614.1">
    <property type="nucleotide sequence ID" value="NZ_FNHH01000031.1"/>
</dbReference>
<dbReference type="AlphaFoldDB" id="A0A1G9XMZ6"/>
<keyword evidence="2" id="KW-1185">Reference proteome</keyword>
<organism evidence="1 2">
    <name type="scientific">Daejeonella rubra</name>
    <dbReference type="NCBI Taxonomy" id="990371"/>
    <lineage>
        <taxon>Bacteria</taxon>
        <taxon>Pseudomonadati</taxon>
        <taxon>Bacteroidota</taxon>
        <taxon>Sphingobacteriia</taxon>
        <taxon>Sphingobacteriales</taxon>
        <taxon>Sphingobacteriaceae</taxon>
        <taxon>Daejeonella</taxon>
    </lineage>
</organism>
<evidence type="ECO:0000313" key="2">
    <source>
        <dbReference type="Proteomes" id="UP000199226"/>
    </source>
</evidence>
<reference evidence="2" key="1">
    <citation type="submission" date="2016-10" db="EMBL/GenBank/DDBJ databases">
        <authorList>
            <person name="Varghese N."/>
            <person name="Submissions S."/>
        </authorList>
    </citation>
    <scope>NUCLEOTIDE SEQUENCE [LARGE SCALE GENOMIC DNA]</scope>
    <source>
        <strain evidence="2">DSM 24536</strain>
    </source>
</reference>
<dbReference type="Proteomes" id="UP000199226">
    <property type="component" value="Unassembled WGS sequence"/>
</dbReference>
<sequence>MEKSNKSNYSSTIPSKSLEALRHLFGQPEMTENQARRYVAKVKIFKNQQLKSRLEYQKTLFEYHQALVEEAKAYISDLTTTHDDHDTAIKIVQDAWKEALGLIKPMTIGDFFIKEETVFSGNKGVVYWTNIGMELIKKGNITKASAISEITKYDDFQKSGVSEEALSLSMSGQFEQQRRDIYEQFKKINKSYQIIKKTL</sequence>
<evidence type="ECO:0000313" key="1">
    <source>
        <dbReference type="EMBL" id="SDM98202.1"/>
    </source>
</evidence>
<protein>
    <submittedName>
        <fullName evidence="1">Uncharacterized protein</fullName>
    </submittedName>
</protein>
<dbReference type="EMBL" id="FNHH01000031">
    <property type="protein sequence ID" value="SDM98202.1"/>
    <property type="molecule type" value="Genomic_DNA"/>
</dbReference>
<name>A0A1G9XMZ6_9SPHI</name>
<accession>A0A1G9XMZ6</accession>
<proteinExistence type="predicted"/>